<evidence type="ECO:0000313" key="2">
    <source>
        <dbReference type="EMBL" id="VWP00552.1"/>
    </source>
</evidence>
<proteinExistence type="predicted"/>
<keyword evidence="1" id="KW-1133">Transmembrane helix</keyword>
<feature type="transmembrane region" description="Helical" evidence="1">
    <location>
        <begin position="12"/>
        <end position="31"/>
    </location>
</feature>
<keyword evidence="1" id="KW-0812">Transmembrane</keyword>
<protein>
    <submittedName>
        <fullName evidence="2">N/A</fullName>
    </submittedName>
</protein>
<organism evidence="2">
    <name type="scientific">Ganoderma boninense</name>
    <dbReference type="NCBI Taxonomy" id="34458"/>
    <lineage>
        <taxon>Eukaryota</taxon>
        <taxon>Fungi</taxon>
        <taxon>Dikarya</taxon>
        <taxon>Basidiomycota</taxon>
        <taxon>Agaricomycotina</taxon>
        <taxon>Agaricomycetes</taxon>
        <taxon>Polyporales</taxon>
        <taxon>Polyporaceae</taxon>
        <taxon>Ganoderma</taxon>
    </lineage>
</organism>
<name>A0A5K1K3C4_9APHY</name>
<dbReference type="EMBL" id="LR728587">
    <property type="protein sequence ID" value="VWP00552.1"/>
    <property type="molecule type" value="Genomic_DNA"/>
</dbReference>
<dbReference type="AlphaFoldDB" id="A0A5K1K3C4"/>
<gene>
    <name evidence="2" type="primary">I1RXV6</name>
</gene>
<feature type="transmembrane region" description="Helical" evidence="1">
    <location>
        <begin position="292"/>
        <end position="313"/>
    </location>
</feature>
<feature type="transmembrane region" description="Helical" evidence="1">
    <location>
        <begin position="319"/>
        <end position="342"/>
    </location>
</feature>
<evidence type="ECO:0000256" key="1">
    <source>
        <dbReference type="SAM" id="Phobius"/>
    </source>
</evidence>
<sequence length="352" mass="39171">MFARILLARNLYAGTSFALCATVPAIVIWHTRYSWSKQDSQRHIHECVPSSQPSRQQAVDVRKVDFLLFPVDATIPRVVHVDCRMHHKDAFGGEEYLGVDWHKLFGACISGFAAHPVGTANPVSQSAPPSRLFLAFGDYGPFDSAPQPANLCAQHLTRGQSRVPWAGNLIGYRSYEPSASSTQFLDVSMEDLPQFVAFLKTYRSPLPRSPIIRSINPSELLAMLSGPTGHNCAAYFDGDVDFSSTAAEFVVRERIVPPKYPSTSRRVAQPEEELGAQSEMLKNVIREEVRAAIWETGITIVAAFLGAYGLWRFVLSPSISFFVAVLLFFLPAPFTLIKLFLWPLTLFKFGLM</sequence>
<accession>A0A5K1K3C4</accession>
<reference evidence="2" key="1">
    <citation type="submission" date="2019-10" db="EMBL/GenBank/DDBJ databases">
        <authorList>
            <person name="Nor Muhammad N."/>
        </authorList>
    </citation>
    <scope>NUCLEOTIDE SEQUENCE</scope>
</reference>
<keyword evidence="1" id="KW-0472">Membrane</keyword>